<sequence>MAQSEQLSLSWDAHQKNICRGLSVLQQRGEFVDMTLAADGHHVKVHQMVMSLVSPYIKDLISTAQCPHPIIFLNNISYTVLCSILEYVYTGEVLVPKERLDDLIAAGKALHIKGLREMEKTQPSDTPTPQTSPKKPINISEKLKALRDKKTAESTEEIAAPQPIHKIYLNEENDTEQDDMTMETQDDSTDVRDSTMDNSNETQNTPDSSNKKGMVFNDTPDESRKALMNQKLQYSVSNQGGLQVIHNRFIYHLRYFRKTNRNKFWRCVDYQSSYKCPANICTGEYDQITERSFTHNHPFHDSKILKKFRNGGIYAMYQEAENKAESKKKERRVPTNKTDSE</sequence>
<keyword evidence="2" id="KW-0479">Metal-binding</keyword>
<dbReference type="InterPro" id="IPR007588">
    <property type="entry name" value="Znf_FLYWCH"/>
</dbReference>
<evidence type="ECO:0000256" key="5">
    <source>
        <dbReference type="ARBA" id="ARBA00023242"/>
    </source>
</evidence>
<dbReference type="GO" id="GO:0006357">
    <property type="term" value="P:regulation of transcription by RNA polymerase II"/>
    <property type="evidence" value="ECO:0007669"/>
    <property type="project" value="TreeGrafter"/>
</dbReference>
<comment type="subcellular location">
    <subcellularLocation>
        <location evidence="1">Nucleus</location>
    </subcellularLocation>
</comment>
<dbReference type="PROSITE" id="PS50097">
    <property type="entry name" value="BTB"/>
    <property type="match status" value="1"/>
</dbReference>
<dbReference type="Gene3D" id="3.30.710.10">
    <property type="entry name" value="Potassium Channel Kv1.1, Chain A"/>
    <property type="match status" value="1"/>
</dbReference>
<evidence type="ECO:0000259" key="7">
    <source>
        <dbReference type="PROSITE" id="PS50097"/>
    </source>
</evidence>
<reference evidence="8" key="1">
    <citation type="submission" date="2017-09" db="EMBL/GenBank/DDBJ databases">
        <title>Contemporary evolution of a Lepidopteran species, Heliothis virescens, in response to modern agricultural practices.</title>
        <authorList>
            <person name="Fritz M.L."/>
            <person name="Deyonke A.M."/>
            <person name="Papanicolaou A."/>
            <person name="Micinski S."/>
            <person name="Westbrook J."/>
            <person name="Gould F."/>
        </authorList>
    </citation>
    <scope>NUCLEOTIDE SEQUENCE [LARGE SCALE GENOMIC DNA]</scope>
    <source>
        <strain evidence="8">HvINT-</strain>
        <tissue evidence="8">Whole body</tissue>
    </source>
</reference>
<organism evidence="8">
    <name type="scientific">Heliothis virescens</name>
    <name type="common">Tobacco budworm moth</name>
    <dbReference type="NCBI Taxonomy" id="7102"/>
    <lineage>
        <taxon>Eukaryota</taxon>
        <taxon>Metazoa</taxon>
        <taxon>Ecdysozoa</taxon>
        <taxon>Arthropoda</taxon>
        <taxon>Hexapoda</taxon>
        <taxon>Insecta</taxon>
        <taxon>Pterygota</taxon>
        <taxon>Neoptera</taxon>
        <taxon>Endopterygota</taxon>
        <taxon>Lepidoptera</taxon>
        <taxon>Glossata</taxon>
        <taxon>Ditrysia</taxon>
        <taxon>Noctuoidea</taxon>
        <taxon>Noctuidae</taxon>
        <taxon>Heliothinae</taxon>
        <taxon>Heliothis</taxon>
    </lineage>
</organism>
<dbReference type="InterPro" id="IPR051095">
    <property type="entry name" value="Dros_DevTransReg"/>
</dbReference>
<keyword evidence="5" id="KW-0539">Nucleus</keyword>
<dbReference type="EMBL" id="NWSH01001496">
    <property type="protein sequence ID" value="PCG71071.1"/>
    <property type="molecule type" value="Genomic_DNA"/>
</dbReference>
<evidence type="ECO:0000256" key="4">
    <source>
        <dbReference type="ARBA" id="ARBA00022833"/>
    </source>
</evidence>
<name>A0A2A4JGG4_HELVI</name>
<comment type="caution">
    <text evidence="8">The sequence shown here is derived from an EMBL/GenBank/DDBJ whole genome shotgun (WGS) entry which is preliminary data.</text>
</comment>
<dbReference type="InterPro" id="IPR000210">
    <property type="entry name" value="BTB/POZ_dom"/>
</dbReference>
<feature type="region of interest" description="Disordered" evidence="6">
    <location>
        <begin position="321"/>
        <end position="341"/>
    </location>
</feature>
<dbReference type="SUPFAM" id="SSF54695">
    <property type="entry name" value="POZ domain"/>
    <property type="match status" value="1"/>
</dbReference>
<protein>
    <recommendedName>
        <fullName evidence="7">BTB domain-containing protein</fullName>
    </recommendedName>
</protein>
<dbReference type="Pfam" id="PF00651">
    <property type="entry name" value="BTB"/>
    <property type="match status" value="1"/>
</dbReference>
<dbReference type="STRING" id="7102.A0A2A4JGG4"/>
<evidence type="ECO:0000256" key="2">
    <source>
        <dbReference type="ARBA" id="ARBA00022723"/>
    </source>
</evidence>
<dbReference type="Pfam" id="PF04500">
    <property type="entry name" value="FLYWCH"/>
    <property type="match status" value="1"/>
</dbReference>
<dbReference type="GO" id="GO:0005634">
    <property type="term" value="C:nucleus"/>
    <property type="evidence" value="ECO:0007669"/>
    <property type="project" value="UniProtKB-SubCell"/>
</dbReference>
<evidence type="ECO:0000313" key="8">
    <source>
        <dbReference type="EMBL" id="PCG71071.1"/>
    </source>
</evidence>
<feature type="compositionally biased region" description="Acidic residues" evidence="6">
    <location>
        <begin position="171"/>
        <end position="188"/>
    </location>
</feature>
<accession>A0A2A4JGG4</accession>
<feature type="region of interest" description="Disordered" evidence="6">
    <location>
        <begin position="116"/>
        <end position="219"/>
    </location>
</feature>
<proteinExistence type="predicted"/>
<dbReference type="Gene3D" id="2.20.25.240">
    <property type="match status" value="1"/>
</dbReference>
<dbReference type="AlphaFoldDB" id="A0A2A4JGG4"/>
<evidence type="ECO:0000256" key="3">
    <source>
        <dbReference type="ARBA" id="ARBA00022771"/>
    </source>
</evidence>
<dbReference type="InterPro" id="IPR011333">
    <property type="entry name" value="SKP1/BTB/POZ_sf"/>
</dbReference>
<gene>
    <name evidence="8" type="ORF">B5V51_2272</name>
</gene>
<evidence type="ECO:0000256" key="6">
    <source>
        <dbReference type="SAM" id="MobiDB-lite"/>
    </source>
</evidence>
<keyword evidence="3" id="KW-0863">Zinc-finger</keyword>
<feature type="domain" description="BTB" evidence="7">
    <location>
        <begin position="32"/>
        <end position="97"/>
    </location>
</feature>
<evidence type="ECO:0000256" key="1">
    <source>
        <dbReference type="ARBA" id="ARBA00004123"/>
    </source>
</evidence>
<dbReference type="SMART" id="SM00225">
    <property type="entry name" value="BTB"/>
    <property type="match status" value="1"/>
</dbReference>
<feature type="compositionally biased region" description="Basic and acidic residues" evidence="6">
    <location>
        <begin position="141"/>
        <end position="153"/>
    </location>
</feature>
<dbReference type="PANTHER" id="PTHR23110:SF109">
    <property type="entry name" value="FI07618P-RELATED"/>
    <property type="match status" value="1"/>
</dbReference>
<dbReference type="GO" id="GO:0008270">
    <property type="term" value="F:zinc ion binding"/>
    <property type="evidence" value="ECO:0007669"/>
    <property type="project" value="UniProtKB-KW"/>
</dbReference>
<keyword evidence="4" id="KW-0862">Zinc</keyword>
<feature type="compositionally biased region" description="Low complexity" evidence="6">
    <location>
        <begin position="123"/>
        <end position="136"/>
    </location>
</feature>
<dbReference type="PANTHER" id="PTHR23110">
    <property type="entry name" value="BTB DOMAIN TRANSCRIPTION FACTOR"/>
    <property type="match status" value="1"/>
</dbReference>
<dbReference type="CDD" id="cd18315">
    <property type="entry name" value="BTB_POZ_BAB-like"/>
    <property type="match status" value="1"/>
</dbReference>
<feature type="compositionally biased region" description="Polar residues" evidence="6">
    <location>
        <begin position="196"/>
        <end position="208"/>
    </location>
</feature>